<dbReference type="STRING" id="1397694.GCA_000702585_01215"/>
<feature type="signal peptide" evidence="2">
    <location>
        <begin position="1"/>
        <end position="27"/>
    </location>
</feature>
<feature type="chain" id="PRO_5038531422" evidence="2">
    <location>
        <begin position="28"/>
        <end position="867"/>
    </location>
</feature>
<dbReference type="AlphaFoldDB" id="A0A377FS05"/>
<reference evidence="4 5" key="1">
    <citation type="submission" date="2018-06" db="EMBL/GenBank/DDBJ databases">
        <authorList>
            <consortium name="Pathogen Informatics"/>
            <person name="Doyle S."/>
        </authorList>
    </citation>
    <scope>NUCLEOTIDE SEQUENCE [LARGE SCALE GENOMIC DNA]</scope>
    <source>
        <strain evidence="4 5">NCTC13163</strain>
    </source>
</reference>
<dbReference type="Proteomes" id="UP000254060">
    <property type="component" value="Unassembled WGS sequence"/>
</dbReference>
<name>A0A377FS05_9BACL</name>
<sequence>MAKKSFKLVKASAALAVTAAALTPVMAAEASTAKAVELKAEVVLGGKFKEALALNTPAGVQITWGKHLVTAINKWQTVTGKGSDGKTYIKKLYARNYPLYVLDQDLGEVEAGSELVKPSIRVMYRDGKVYTQAPERYTMSSNYNTKDEGEQKVLISYNHNGNRVTKMLSYTVVAGEVEFENISASVNQATEVLSVNADVKNLKEGEKVELHVFANKNTASTPIVTEATVTKEGKLSVSRQFPVGTHSFQLVSGDVKSDLKDFTVEAAMVKNVAAINAKELQVTFNKPVDKTDIAGKVTLEGVTFDTPVLSEDGMVLTLTATAVAPATPKIEVTNAKLTVAPIKTKADAKVLTAAYNAIFSAADKTAASVAGVKAVGTTAEITFSEPVQSAGLVSVNGVQTSGSLSKDGKTLTVSGLEAEKAYRVDLVGVKDFAGNVSNPIALNFTVAKPVVDNVKPTVSGSVSGTTVTLNFSEELKSAGTLTIGSAPYPLVQDKDVKTKYTADVKGALGTATFLNASFKVAGFEDLAGNKGEDYTFTGLIQGDTTAPTFAGASAKILVADDKTVDTDVDAVYLTFSEKVDFKGNLNITSINGIVQSKPEPILVDQKTGQGVDVDGNGKIEGAEAYTIKVLVDLDESTSYGFSVDKESVKDLSGNPLASTLFFNLTTGKFVPATPESTATVTATVAEPVSNSTLVVTFSENMTSSALQASNYTLGGQALPAGTTLNFVDSLKEVHVKLPAGSVAVNGLYVFEGKNLVSTAGNTLAGEKVSKLLTLKENIAPVATKIDVVASNKFTVTFSENVTNVTTGIIVKVNGVTVTPDSLSISGNKLTVETAANFSLSDSLSVEFKDAGLADGNGNVIVNATITK</sequence>
<evidence type="ECO:0000313" key="5">
    <source>
        <dbReference type="Proteomes" id="UP000254060"/>
    </source>
</evidence>
<dbReference type="InterPro" id="IPR032812">
    <property type="entry name" value="SbsA_Ig"/>
</dbReference>
<dbReference type="InterPro" id="IPR014755">
    <property type="entry name" value="Cu-Rt/internalin_Ig-like"/>
</dbReference>
<proteinExistence type="predicted"/>
<dbReference type="EMBL" id="UGGP01000001">
    <property type="protein sequence ID" value="STO07354.1"/>
    <property type="molecule type" value="Genomic_DNA"/>
</dbReference>
<dbReference type="OrthoDB" id="2353502at2"/>
<dbReference type="RefSeq" id="WP_051638879.1">
    <property type="nucleotide sequence ID" value="NZ_UGGP01000001.1"/>
</dbReference>
<evidence type="ECO:0000256" key="2">
    <source>
        <dbReference type="SAM" id="SignalP"/>
    </source>
</evidence>
<keyword evidence="1 2" id="KW-0732">Signal</keyword>
<dbReference type="Pfam" id="PF13205">
    <property type="entry name" value="Big_5"/>
    <property type="match status" value="1"/>
</dbReference>
<feature type="domain" description="SbsA Ig-like" evidence="3">
    <location>
        <begin position="560"/>
        <end position="663"/>
    </location>
</feature>
<evidence type="ECO:0000256" key="1">
    <source>
        <dbReference type="ARBA" id="ARBA00022729"/>
    </source>
</evidence>
<evidence type="ECO:0000313" key="4">
    <source>
        <dbReference type="EMBL" id="STO07354.1"/>
    </source>
</evidence>
<accession>A0A377FS05</accession>
<organism evidence="4 5">
    <name type="scientific">Exiguobacterium aurantiacum</name>
    <dbReference type="NCBI Taxonomy" id="33987"/>
    <lineage>
        <taxon>Bacteria</taxon>
        <taxon>Bacillati</taxon>
        <taxon>Bacillota</taxon>
        <taxon>Bacilli</taxon>
        <taxon>Bacillales</taxon>
        <taxon>Bacillales Family XII. Incertae Sedis</taxon>
        <taxon>Exiguobacterium</taxon>
    </lineage>
</organism>
<gene>
    <name evidence="4" type="ORF">NCTC13163_00700</name>
</gene>
<dbReference type="Gene3D" id="2.60.40.1220">
    <property type="match status" value="4"/>
</dbReference>
<evidence type="ECO:0000259" key="3">
    <source>
        <dbReference type="Pfam" id="PF13205"/>
    </source>
</evidence>
<protein>
    <submittedName>
        <fullName evidence="4">Outer cell wall protein</fullName>
    </submittedName>
</protein>